<dbReference type="EMBL" id="LXQA011136771">
    <property type="protein sequence ID" value="MCI86302.1"/>
    <property type="molecule type" value="Genomic_DNA"/>
</dbReference>
<evidence type="ECO:0000313" key="2">
    <source>
        <dbReference type="Proteomes" id="UP000265520"/>
    </source>
</evidence>
<feature type="non-terminal residue" evidence="1">
    <location>
        <position position="23"/>
    </location>
</feature>
<comment type="caution">
    <text evidence="1">The sequence shown here is derived from an EMBL/GenBank/DDBJ whole genome shotgun (WGS) entry which is preliminary data.</text>
</comment>
<evidence type="ECO:0000313" key="1">
    <source>
        <dbReference type="EMBL" id="MCI86302.1"/>
    </source>
</evidence>
<reference evidence="1 2" key="1">
    <citation type="journal article" date="2018" name="Front. Plant Sci.">
        <title>Red Clover (Trifolium pratense) and Zigzag Clover (T. medium) - A Picture of Genomic Similarities and Differences.</title>
        <authorList>
            <person name="Dluhosova J."/>
            <person name="Istvanek J."/>
            <person name="Nedelnik J."/>
            <person name="Repkova J."/>
        </authorList>
    </citation>
    <scope>NUCLEOTIDE SEQUENCE [LARGE SCALE GENOMIC DNA]</scope>
    <source>
        <strain evidence="2">cv. 10/8</strain>
        <tissue evidence="1">Leaf</tissue>
    </source>
</reference>
<accession>A0A392VFS2</accession>
<proteinExistence type="predicted"/>
<dbReference type="Proteomes" id="UP000265520">
    <property type="component" value="Unassembled WGS sequence"/>
</dbReference>
<protein>
    <submittedName>
        <fullName evidence="1">Uncharacterized protein</fullName>
    </submittedName>
</protein>
<name>A0A392VFS2_9FABA</name>
<organism evidence="1 2">
    <name type="scientific">Trifolium medium</name>
    <dbReference type="NCBI Taxonomy" id="97028"/>
    <lineage>
        <taxon>Eukaryota</taxon>
        <taxon>Viridiplantae</taxon>
        <taxon>Streptophyta</taxon>
        <taxon>Embryophyta</taxon>
        <taxon>Tracheophyta</taxon>
        <taxon>Spermatophyta</taxon>
        <taxon>Magnoliopsida</taxon>
        <taxon>eudicotyledons</taxon>
        <taxon>Gunneridae</taxon>
        <taxon>Pentapetalae</taxon>
        <taxon>rosids</taxon>
        <taxon>fabids</taxon>
        <taxon>Fabales</taxon>
        <taxon>Fabaceae</taxon>
        <taxon>Papilionoideae</taxon>
        <taxon>50 kb inversion clade</taxon>
        <taxon>NPAAA clade</taxon>
        <taxon>Hologalegina</taxon>
        <taxon>IRL clade</taxon>
        <taxon>Trifolieae</taxon>
        <taxon>Trifolium</taxon>
    </lineage>
</organism>
<sequence length="23" mass="2356">MLRAAPAPAARCADARSKIALTT</sequence>
<keyword evidence="2" id="KW-1185">Reference proteome</keyword>
<dbReference type="AlphaFoldDB" id="A0A392VFS2"/>